<dbReference type="Proteomes" id="UP001049176">
    <property type="component" value="Chromosome 11"/>
</dbReference>
<dbReference type="EMBL" id="CM032191">
    <property type="protein sequence ID" value="KAG7085842.1"/>
    <property type="molecule type" value="Genomic_DNA"/>
</dbReference>
<evidence type="ECO:0000256" key="2">
    <source>
        <dbReference type="SAM" id="MobiDB-lite"/>
    </source>
</evidence>
<keyword evidence="1" id="KW-0175">Coiled coil</keyword>
<feature type="compositionally biased region" description="Polar residues" evidence="2">
    <location>
        <begin position="186"/>
        <end position="195"/>
    </location>
</feature>
<dbReference type="AlphaFoldDB" id="A0A9P7RLU1"/>
<feature type="compositionally biased region" description="Polar residues" evidence="2">
    <location>
        <begin position="320"/>
        <end position="338"/>
    </location>
</feature>
<feature type="coiled-coil region" evidence="1">
    <location>
        <begin position="84"/>
        <end position="111"/>
    </location>
</feature>
<comment type="caution">
    <text evidence="3">The sequence shown here is derived from an EMBL/GenBank/DDBJ whole genome shotgun (WGS) entry which is preliminary data.</text>
</comment>
<proteinExistence type="predicted"/>
<dbReference type="KEGG" id="more:E1B28_003379"/>
<feature type="region of interest" description="Disordered" evidence="2">
    <location>
        <begin position="169"/>
        <end position="217"/>
    </location>
</feature>
<protein>
    <submittedName>
        <fullName evidence="3">Uncharacterized protein</fullName>
    </submittedName>
</protein>
<feature type="region of interest" description="Disordered" evidence="2">
    <location>
        <begin position="392"/>
        <end position="427"/>
    </location>
</feature>
<sequence length="506" mass="55035">MTHFDASASWSLLSPSLFYNMNPMHSQLYLQSQVGLMSPFSDMGNESIHSQQFNVDFLKTMQNQTFLIQSITEQQLRASGNMAFTKLEKENRELRERVDDLQTQLLKYALSSSSPLLPSSSSSSAASLPPARPKITLKQVDYPLVRHWNRRPNDSSQLAVIKVTSLESLSGLSDDDGTSESEAQSDSDSNNQSVPQKRRKKNSKKKSGTSKRDGVPAYLEDENGKVINLSTKTIVYNNARSIWNQRIDLRNPPPNWSSAGADLRDEFRDVLEEKHPFLQLCSHRWKVEEIWKRNYHSWLKARLKRLDKPSPLKKAKPSVTDESQSAGPASNSSFPEAATPATTLSDVFTAGPASNSSFPEAVMPTTTATLSAGPASNSGLPEAATPALTAPREQAPPAAQDVAVPTASNARKEKSPVLPQVKNNSSNQCDPLLAAIHIDIQSLEDRITGHSKPDENTASISTPTSPTANQPSASVSGPIPNEPSTPSMGTGPTSDTPTTQASTPHP</sequence>
<dbReference type="OrthoDB" id="2683319at2759"/>
<feature type="region of interest" description="Disordered" evidence="2">
    <location>
        <begin position="309"/>
        <end position="338"/>
    </location>
</feature>
<reference evidence="3" key="1">
    <citation type="journal article" date="2021" name="Genome Biol. Evol.">
        <title>The assembled and annotated genome of the fairy-ring fungus Marasmius oreades.</title>
        <authorList>
            <person name="Hiltunen M."/>
            <person name="Ament-Velasquez S.L."/>
            <person name="Johannesson H."/>
        </authorList>
    </citation>
    <scope>NUCLEOTIDE SEQUENCE</scope>
    <source>
        <strain evidence="3">03SP1</strain>
    </source>
</reference>
<evidence type="ECO:0000313" key="4">
    <source>
        <dbReference type="Proteomes" id="UP001049176"/>
    </source>
</evidence>
<dbReference type="RefSeq" id="XP_043002313.1">
    <property type="nucleotide sequence ID" value="XM_043160357.1"/>
</dbReference>
<keyword evidence="4" id="KW-1185">Reference proteome</keyword>
<feature type="compositionally biased region" description="Basic residues" evidence="2">
    <location>
        <begin position="196"/>
        <end position="209"/>
    </location>
</feature>
<feature type="compositionally biased region" description="Acidic residues" evidence="2">
    <location>
        <begin position="173"/>
        <end position="185"/>
    </location>
</feature>
<evidence type="ECO:0000256" key="1">
    <source>
        <dbReference type="SAM" id="Coils"/>
    </source>
</evidence>
<feature type="region of interest" description="Disordered" evidence="2">
    <location>
        <begin position="448"/>
        <end position="506"/>
    </location>
</feature>
<feature type="compositionally biased region" description="Low complexity" evidence="2">
    <location>
        <begin position="392"/>
        <end position="407"/>
    </location>
</feature>
<feature type="compositionally biased region" description="Polar residues" evidence="2">
    <location>
        <begin position="482"/>
        <end position="506"/>
    </location>
</feature>
<gene>
    <name evidence="3" type="ORF">E1B28_003379</name>
</gene>
<feature type="compositionally biased region" description="Low complexity" evidence="2">
    <location>
        <begin position="457"/>
        <end position="468"/>
    </location>
</feature>
<name>A0A9P7RLU1_9AGAR</name>
<evidence type="ECO:0000313" key="3">
    <source>
        <dbReference type="EMBL" id="KAG7085842.1"/>
    </source>
</evidence>
<dbReference type="GeneID" id="66072455"/>
<accession>A0A9P7RLU1</accession>
<organism evidence="3 4">
    <name type="scientific">Marasmius oreades</name>
    <name type="common">fairy-ring Marasmius</name>
    <dbReference type="NCBI Taxonomy" id="181124"/>
    <lineage>
        <taxon>Eukaryota</taxon>
        <taxon>Fungi</taxon>
        <taxon>Dikarya</taxon>
        <taxon>Basidiomycota</taxon>
        <taxon>Agaricomycotina</taxon>
        <taxon>Agaricomycetes</taxon>
        <taxon>Agaricomycetidae</taxon>
        <taxon>Agaricales</taxon>
        <taxon>Marasmiineae</taxon>
        <taxon>Marasmiaceae</taxon>
        <taxon>Marasmius</taxon>
    </lineage>
</organism>